<gene>
    <name evidence="1" type="ORF">CISIN_1g036542mg</name>
</gene>
<evidence type="ECO:0000313" key="1">
    <source>
        <dbReference type="EMBL" id="KDO68677.1"/>
    </source>
</evidence>
<dbReference type="Proteomes" id="UP000027120">
    <property type="component" value="Unassembled WGS sequence"/>
</dbReference>
<reference evidence="1 2" key="1">
    <citation type="submission" date="2014-04" db="EMBL/GenBank/DDBJ databases">
        <authorList>
            <consortium name="International Citrus Genome Consortium"/>
            <person name="Gmitter F."/>
            <person name="Chen C."/>
            <person name="Farmerie W."/>
            <person name="Harkins T."/>
            <person name="Desany B."/>
            <person name="Mohiuddin M."/>
            <person name="Kodira C."/>
            <person name="Borodovsky M."/>
            <person name="Lomsadze A."/>
            <person name="Burns P."/>
            <person name="Jenkins J."/>
            <person name="Prochnik S."/>
            <person name="Shu S."/>
            <person name="Chapman J."/>
            <person name="Pitluck S."/>
            <person name="Schmutz J."/>
            <person name="Rokhsar D."/>
        </authorList>
    </citation>
    <scope>NUCLEOTIDE SEQUENCE</scope>
</reference>
<protein>
    <submittedName>
        <fullName evidence="1">Uncharacterized protein</fullName>
    </submittedName>
</protein>
<name>A0A067FZ42_CITSI</name>
<proteinExistence type="predicted"/>
<keyword evidence="2" id="KW-1185">Reference proteome</keyword>
<accession>A0A067FZ42</accession>
<dbReference type="EMBL" id="KK784894">
    <property type="protein sequence ID" value="KDO68677.1"/>
    <property type="molecule type" value="Genomic_DNA"/>
</dbReference>
<dbReference type="AlphaFoldDB" id="A0A067FZ42"/>
<evidence type="ECO:0000313" key="2">
    <source>
        <dbReference type="Proteomes" id="UP000027120"/>
    </source>
</evidence>
<organism evidence="1 2">
    <name type="scientific">Citrus sinensis</name>
    <name type="common">Sweet orange</name>
    <name type="synonym">Citrus aurantium var. sinensis</name>
    <dbReference type="NCBI Taxonomy" id="2711"/>
    <lineage>
        <taxon>Eukaryota</taxon>
        <taxon>Viridiplantae</taxon>
        <taxon>Streptophyta</taxon>
        <taxon>Embryophyta</taxon>
        <taxon>Tracheophyta</taxon>
        <taxon>Spermatophyta</taxon>
        <taxon>Magnoliopsida</taxon>
        <taxon>eudicotyledons</taxon>
        <taxon>Gunneridae</taxon>
        <taxon>Pentapetalae</taxon>
        <taxon>rosids</taxon>
        <taxon>malvids</taxon>
        <taxon>Sapindales</taxon>
        <taxon>Rutaceae</taxon>
        <taxon>Aurantioideae</taxon>
        <taxon>Citrus</taxon>
    </lineage>
</organism>
<sequence length="51" mass="6012">MEIWILGLIWTYGFRNFIWDQSASRTNKCSSSFLWPGTCFSSIHLFCSLFL</sequence>